<keyword evidence="6" id="KW-0150">Chloroplast</keyword>
<comment type="function">
    <text evidence="5">Binds 16S rRNA, required for the assembly of 30S particles.</text>
</comment>
<dbReference type="GO" id="GO:0003735">
    <property type="term" value="F:structural constituent of ribosome"/>
    <property type="evidence" value="ECO:0007669"/>
    <property type="project" value="InterPro"/>
</dbReference>
<dbReference type="HAMAP" id="MF_00537">
    <property type="entry name" value="Ribosomal_uS14_1"/>
    <property type="match status" value="1"/>
</dbReference>
<reference evidence="6" key="1">
    <citation type="submission" date="2014-03" db="EMBL/GenBank/DDBJ databases">
        <title>Metagenomic reconstruction of the complete chloroplast and mitochondrial genomes of a novel unicellular red alga from the Cyanidiaceae family.</title>
        <authorList>
            <person name="Servin-Garciduenas L.E."/>
            <person name="Martinez-Romero E."/>
        </authorList>
    </citation>
    <scope>NUCLEOTIDE SEQUENCE</scope>
    <source>
        <strain evidence="6">MX-AZ01</strain>
    </source>
</reference>
<keyword evidence="2 5" id="KW-0689">Ribosomal protein</keyword>
<name>A0A060A537_9RHOD</name>
<protein>
    <recommendedName>
        <fullName evidence="4 5">Small ribosomal subunit protein uS14c</fullName>
    </recommendedName>
</protein>
<dbReference type="SUPFAM" id="SSF57716">
    <property type="entry name" value="Glucocorticoid receptor-like (DNA-binding domain)"/>
    <property type="match status" value="1"/>
</dbReference>
<dbReference type="Pfam" id="PF00253">
    <property type="entry name" value="Ribosomal_S14"/>
    <property type="match status" value="1"/>
</dbReference>
<dbReference type="InterPro" id="IPR023036">
    <property type="entry name" value="Ribosomal_uS14_bac/plastid"/>
</dbReference>
<comment type="similarity">
    <text evidence="1 5">Belongs to the universal ribosomal protein uS14 family.</text>
</comment>
<dbReference type="Gene3D" id="1.10.287.1480">
    <property type="match status" value="1"/>
</dbReference>
<dbReference type="GO" id="GO:0019843">
    <property type="term" value="F:rRNA binding"/>
    <property type="evidence" value="ECO:0007669"/>
    <property type="project" value="UniProtKB-UniRule"/>
</dbReference>
<dbReference type="AlphaFoldDB" id="A0A060A537"/>
<organism evidence="6">
    <name type="scientific">Cyanidiaceae sp. MX-AZ01</name>
    <dbReference type="NCBI Taxonomy" id="1503164"/>
    <lineage>
        <taxon>Eukaryota</taxon>
        <taxon>Rhodophyta</taxon>
        <taxon>Bangiophyceae</taxon>
        <taxon>Cyanidiales</taxon>
        <taxon>Cyanidiaceae</taxon>
    </lineage>
</organism>
<dbReference type="GO" id="GO:0015935">
    <property type="term" value="C:small ribosomal subunit"/>
    <property type="evidence" value="ECO:0007669"/>
    <property type="project" value="TreeGrafter"/>
</dbReference>
<dbReference type="FunFam" id="1.10.287.1480:FF:000001">
    <property type="entry name" value="30S ribosomal protein S14"/>
    <property type="match status" value="1"/>
</dbReference>
<evidence type="ECO:0000256" key="4">
    <source>
        <dbReference type="ARBA" id="ARBA00035247"/>
    </source>
</evidence>
<dbReference type="NCBIfam" id="NF006477">
    <property type="entry name" value="PRK08881.1"/>
    <property type="match status" value="1"/>
</dbReference>
<dbReference type="GO" id="GO:0009507">
    <property type="term" value="C:chloroplast"/>
    <property type="evidence" value="ECO:0007669"/>
    <property type="project" value="UniProtKB-SubCell"/>
</dbReference>
<dbReference type="PANTHER" id="PTHR19836">
    <property type="entry name" value="30S RIBOSOMAL PROTEIN S14"/>
    <property type="match status" value="1"/>
</dbReference>
<dbReference type="PROSITE" id="PS00527">
    <property type="entry name" value="RIBOSOMAL_S14"/>
    <property type="match status" value="1"/>
</dbReference>
<evidence type="ECO:0000313" key="6">
    <source>
        <dbReference type="EMBL" id="AIA61179.1"/>
    </source>
</evidence>
<geneLocation type="chloroplast" evidence="6"/>
<keyword evidence="5" id="KW-0699">rRNA-binding</keyword>
<keyword evidence="5" id="KW-0694">RNA-binding</keyword>
<dbReference type="PANTHER" id="PTHR19836:SF19">
    <property type="entry name" value="SMALL RIBOSOMAL SUBUNIT PROTEIN US14M"/>
    <property type="match status" value="1"/>
</dbReference>
<evidence type="ECO:0000256" key="1">
    <source>
        <dbReference type="ARBA" id="ARBA00009083"/>
    </source>
</evidence>
<dbReference type="InterPro" id="IPR018271">
    <property type="entry name" value="Ribosomal_uS14_CS"/>
</dbReference>
<comment type="subcellular location">
    <subcellularLocation>
        <location evidence="5">Plastid</location>
        <location evidence="5">Chloroplast</location>
    </subcellularLocation>
</comment>
<keyword evidence="3 5" id="KW-0687">Ribonucleoprotein</keyword>
<evidence type="ECO:0000256" key="3">
    <source>
        <dbReference type="ARBA" id="ARBA00023274"/>
    </source>
</evidence>
<dbReference type="EMBL" id="KJ569775">
    <property type="protein sequence ID" value="AIA61179.1"/>
    <property type="molecule type" value="Genomic_DNA"/>
</dbReference>
<sequence>MAKTSVIERERQRQKLVQIYANQRAKIKQEILDAKTLKQKWQAYEKLSKLPKDSSAVRLKRRCWLTGRSRGVYRYFGLCRHMVRKMAHEGLLAGVTKASW</sequence>
<keyword evidence="6" id="KW-0934">Plastid</keyword>
<proteinExistence type="inferred from homology"/>
<evidence type="ECO:0000256" key="2">
    <source>
        <dbReference type="ARBA" id="ARBA00022980"/>
    </source>
</evidence>
<gene>
    <name evidence="5 6" type="primary">rps14</name>
</gene>
<dbReference type="GO" id="GO:0006412">
    <property type="term" value="P:translation"/>
    <property type="evidence" value="ECO:0007669"/>
    <property type="project" value="UniProtKB-UniRule"/>
</dbReference>
<dbReference type="InterPro" id="IPR001209">
    <property type="entry name" value="Ribosomal_uS14"/>
</dbReference>
<evidence type="ECO:0000256" key="5">
    <source>
        <dbReference type="HAMAP-Rule" id="MF_00537"/>
    </source>
</evidence>
<comment type="subunit">
    <text evidence="5">Part of the 30S ribosomal subunit.</text>
</comment>
<accession>A0A060A537</accession>